<evidence type="ECO:0000313" key="4">
    <source>
        <dbReference type="Proteomes" id="UP000242450"/>
    </source>
</evidence>
<protein>
    <recommendedName>
        <fullName evidence="2">CHAT domain-containing protein</fullName>
    </recommendedName>
</protein>
<keyword evidence="4" id="KW-1185">Reference proteome</keyword>
<sequence>MEGGLMHSSGPVGRHRQLVLVLEGDLYLIPFALLKGSSSNEYLYERFALIAVPSIRSLGPQAKSQLRKSPPAYSSSTSMAAVVGNPKLPSAVMDRWLWGPMPAAEEEAHMVSELLGCQPLVGSVATKERVVSALTQAECVHFATHISWKLSALVLTPSVDGAPAGGKSSFGHPYTIPESLRVQDDASDGESLSDCPPLQELLLTAADVLDLRLPVKLVVLGSSQESSGKITADGVVALTRAFLAAGAQCVLVSLWPVPVAASKMFLHALYSSLLNGLKASAALGEAMKVVQSSKAFSHPSNWAGAGPTCLSGGEPPPVPSSGDMRSPAQRPSFPADTGFMLIGSDVKLNSPSSLIGQALTEILQHPERARDALRVLLHLALALPPQGGNPASGPLKAHSGFSPLSRLHLWG</sequence>
<organism evidence="3 4">
    <name type="scientific">Cervus elaphus hippelaphus</name>
    <name type="common">European red deer</name>
    <dbReference type="NCBI Taxonomy" id="46360"/>
    <lineage>
        <taxon>Eukaryota</taxon>
        <taxon>Metazoa</taxon>
        <taxon>Chordata</taxon>
        <taxon>Craniata</taxon>
        <taxon>Vertebrata</taxon>
        <taxon>Euteleostomi</taxon>
        <taxon>Mammalia</taxon>
        <taxon>Eutheria</taxon>
        <taxon>Laurasiatheria</taxon>
        <taxon>Artiodactyla</taxon>
        <taxon>Ruminantia</taxon>
        <taxon>Pecora</taxon>
        <taxon>Cervidae</taxon>
        <taxon>Cervinae</taxon>
        <taxon>Cervus</taxon>
    </lineage>
</organism>
<reference evidence="3 4" key="1">
    <citation type="journal article" date="2018" name="Mol. Genet. Genomics">
        <title>The red deer Cervus elaphus genome CerEla1.0: sequencing, annotating, genes, and chromosomes.</title>
        <authorList>
            <person name="Bana N.A."/>
            <person name="Nyiri A."/>
            <person name="Nagy J."/>
            <person name="Frank K."/>
            <person name="Nagy T."/>
            <person name="Steger V."/>
            <person name="Schiller M."/>
            <person name="Lakatos P."/>
            <person name="Sugar L."/>
            <person name="Horn P."/>
            <person name="Barta E."/>
            <person name="Orosz L."/>
        </authorList>
    </citation>
    <scope>NUCLEOTIDE SEQUENCE [LARGE SCALE GENOMIC DNA]</scope>
    <source>
        <strain evidence="3">Hungarian</strain>
    </source>
</reference>
<gene>
    <name evidence="3" type="ORF">Celaphus_00000166</name>
</gene>
<dbReference type="Pfam" id="PF12770">
    <property type="entry name" value="CHAT"/>
    <property type="match status" value="1"/>
</dbReference>
<name>A0A212DAT6_CEREH</name>
<proteinExistence type="predicted"/>
<dbReference type="Proteomes" id="UP000242450">
    <property type="component" value="Chromosome 5"/>
</dbReference>
<dbReference type="OrthoDB" id="626167at2759"/>
<accession>A0A212DAT6</accession>
<feature type="region of interest" description="Disordered" evidence="1">
    <location>
        <begin position="306"/>
        <end position="330"/>
    </location>
</feature>
<dbReference type="InterPro" id="IPR024983">
    <property type="entry name" value="CHAT_dom"/>
</dbReference>
<dbReference type="EMBL" id="MKHE01000005">
    <property type="protein sequence ID" value="OWK15335.1"/>
    <property type="molecule type" value="Genomic_DNA"/>
</dbReference>
<dbReference type="AlphaFoldDB" id="A0A212DAT6"/>
<dbReference type="PANTHER" id="PTHR10098">
    <property type="entry name" value="RAPSYN-RELATED"/>
    <property type="match status" value="1"/>
</dbReference>
<comment type="caution">
    <text evidence="3">The sequence shown here is derived from an EMBL/GenBank/DDBJ whole genome shotgun (WGS) entry which is preliminary data.</text>
</comment>
<evidence type="ECO:0000259" key="2">
    <source>
        <dbReference type="Pfam" id="PF12770"/>
    </source>
</evidence>
<evidence type="ECO:0000256" key="1">
    <source>
        <dbReference type="SAM" id="MobiDB-lite"/>
    </source>
</evidence>
<evidence type="ECO:0000313" key="3">
    <source>
        <dbReference type="EMBL" id="OWK15335.1"/>
    </source>
</evidence>
<feature type="domain" description="CHAT" evidence="2">
    <location>
        <begin position="14"/>
        <end position="305"/>
    </location>
</feature>
<dbReference type="PANTHER" id="PTHR10098:SF108">
    <property type="entry name" value="TETRATRICOPEPTIDE REPEAT PROTEIN 28"/>
    <property type="match status" value="1"/>
</dbReference>